<dbReference type="SUPFAM" id="SSF52047">
    <property type="entry name" value="RNI-like"/>
    <property type="match status" value="1"/>
</dbReference>
<keyword evidence="2" id="KW-1185">Reference proteome</keyword>
<evidence type="ECO:0008006" key="3">
    <source>
        <dbReference type="Google" id="ProtNLM"/>
    </source>
</evidence>
<sequence>MIPKPSILDVASLCSLVFRKGAILHDLMALPVTWSNLKHLDFHGYPSTSTKVLNENKALQILKACPNLVSCSFAMNDSGSALIPLTPPITLRFLKEMALRPYAWHVTKNFASSLNLPHLHKLSIQSTSGSSCSPRNYEDSGLCEFIERFGSTLRNVAFQHITITQDALLQCLPNLPNVVSLTLFDAFWATVYGDCARIDGDLFRSLTPRLDESDAPDYSQIRGGYLHCPMMEELGLSSTFGGGALEEEALVDFIEARRTVDLQRRDTDRVRTAARLKRVTCSVYWLRTLDVMEELRRRGVDVEGFFFKCQ</sequence>
<dbReference type="Proteomes" id="UP001140091">
    <property type="component" value="Unassembled WGS sequence"/>
</dbReference>
<protein>
    <recommendedName>
        <fullName evidence="3">F-box domain-containing protein</fullName>
    </recommendedName>
</protein>
<dbReference type="AlphaFoldDB" id="A0A9W8IPS7"/>
<name>A0A9W8IPS7_9AGAR</name>
<accession>A0A9W8IPS7</accession>
<organism evidence="1 2">
    <name type="scientific">Candolleomyces eurysporus</name>
    <dbReference type="NCBI Taxonomy" id="2828524"/>
    <lineage>
        <taxon>Eukaryota</taxon>
        <taxon>Fungi</taxon>
        <taxon>Dikarya</taxon>
        <taxon>Basidiomycota</taxon>
        <taxon>Agaricomycotina</taxon>
        <taxon>Agaricomycetes</taxon>
        <taxon>Agaricomycetidae</taxon>
        <taxon>Agaricales</taxon>
        <taxon>Agaricineae</taxon>
        <taxon>Psathyrellaceae</taxon>
        <taxon>Candolleomyces</taxon>
    </lineage>
</organism>
<feature type="non-terminal residue" evidence="1">
    <location>
        <position position="310"/>
    </location>
</feature>
<gene>
    <name evidence="1" type="ORF">H1R20_g16198</name>
</gene>
<reference evidence="1" key="1">
    <citation type="submission" date="2022-06" db="EMBL/GenBank/DDBJ databases">
        <title>Genome Sequence of Candolleomyces eurysporus.</title>
        <authorList>
            <person name="Buettner E."/>
        </authorList>
    </citation>
    <scope>NUCLEOTIDE SEQUENCE</scope>
    <source>
        <strain evidence="1">VTCC 930004</strain>
    </source>
</reference>
<dbReference type="Gene3D" id="3.80.10.10">
    <property type="entry name" value="Ribonuclease Inhibitor"/>
    <property type="match status" value="1"/>
</dbReference>
<dbReference type="OrthoDB" id="3172239at2759"/>
<evidence type="ECO:0000313" key="1">
    <source>
        <dbReference type="EMBL" id="KAJ2920896.1"/>
    </source>
</evidence>
<dbReference type="EMBL" id="JANBPK010001727">
    <property type="protein sequence ID" value="KAJ2920896.1"/>
    <property type="molecule type" value="Genomic_DNA"/>
</dbReference>
<dbReference type="InterPro" id="IPR032675">
    <property type="entry name" value="LRR_dom_sf"/>
</dbReference>
<evidence type="ECO:0000313" key="2">
    <source>
        <dbReference type="Proteomes" id="UP001140091"/>
    </source>
</evidence>
<comment type="caution">
    <text evidence="1">The sequence shown here is derived from an EMBL/GenBank/DDBJ whole genome shotgun (WGS) entry which is preliminary data.</text>
</comment>
<proteinExistence type="predicted"/>